<reference evidence="2 3" key="1">
    <citation type="submission" date="2023-07" db="EMBL/GenBank/DDBJ databases">
        <title>Sequencing the genomes of 1000 actinobacteria strains.</title>
        <authorList>
            <person name="Klenk H.-P."/>
        </authorList>
    </citation>
    <scope>NUCLEOTIDE SEQUENCE [LARGE SCALE GENOMIC DNA]</scope>
    <source>
        <strain evidence="2 3">DSM 45805</strain>
    </source>
</reference>
<sequence>MATSQNGYSANDINATESALIPGTSIKVRLRKGPAGQLLRWVASQFDKRVEDIDPGQLDDWGYAERTIRGSSTELSNHASGTAIDLNATRHPLGTNPSANFSAAQIRTIREIVALTEGCVRWGGDYVGRKDPMHFEIVRGEADCARVLAKLTNGSYDEGDDMFEPTDRNRMIWQEQALRTIINQLTGDPEGDPSFNAQMKWQGGNFPGWRIDLGNGQSVNLSLVDMLRQVFTALLGYQKSRIAGDNNITKVVDLAFDQAKWEFEDKAAIRELRDKLDQVLAKLDDAPTAA</sequence>
<dbReference type="Gene3D" id="3.30.1380.10">
    <property type="match status" value="1"/>
</dbReference>
<name>A0ABU0EN46_9PSEU</name>
<evidence type="ECO:0000313" key="3">
    <source>
        <dbReference type="Proteomes" id="UP001229651"/>
    </source>
</evidence>
<dbReference type="Proteomes" id="UP001229651">
    <property type="component" value="Unassembled WGS sequence"/>
</dbReference>
<dbReference type="Pfam" id="PF13539">
    <property type="entry name" value="Peptidase_M15_4"/>
    <property type="match status" value="1"/>
</dbReference>
<dbReference type="InterPro" id="IPR009045">
    <property type="entry name" value="Zn_M74/Hedgehog-like"/>
</dbReference>
<dbReference type="SUPFAM" id="SSF55166">
    <property type="entry name" value="Hedgehog/DD-peptidase"/>
    <property type="match status" value="1"/>
</dbReference>
<dbReference type="EMBL" id="JAUSUT010000001">
    <property type="protein sequence ID" value="MDQ0376478.1"/>
    <property type="molecule type" value="Genomic_DNA"/>
</dbReference>
<dbReference type="RefSeq" id="WP_306988352.1">
    <property type="nucleotide sequence ID" value="NZ_JAUSUT010000001.1"/>
</dbReference>
<feature type="domain" description="Peptidase M15C" evidence="1">
    <location>
        <begin position="70"/>
        <end position="137"/>
    </location>
</feature>
<dbReference type="InterPro" id="IPR039561">
    <property type="entry name" value="Peptidase_M15C"/>
</dbReference>
<comment type="caution">
    <text evidence="2">The sequence shown here is derived from an EMBL/GenBank/DDBJ whole genome shotgun (WGS) entry which is preliminary data.</text>
</comment>
<gene>
    <name evidence="2" type="ORF">FB470_000472</name>
</gene>
<organism evidence="2 3">
    <name type="scientific">Amycolatopsis thermophila</name>
    <dbReference type="NCBI Taxonomy" id="206084"/>
    <lineage>
        <taxon>Bacteria</taxon>
        <taxon>Bacillati</taxon>
        <taxon>Actinomycetota</taxon>
        <taxon>Actinomycetes</taxon>
        <taxon>Pseudonocardiales</taxon>
        <taxon>Pseudonocardiaceae</taxon>
        <taxon>Amycolatopsis</taxon>
    </lineage>
</organism>
<protein>
    <recommendedName>
        <fullName evidence="1">Peptidase M15C domain-containing protein</fullName>
    </recommendedName>
</protein>
<evidence type="ECO:0000259" key="1">
    <source>
        <dbReference type="Pfam" id="PF13539"/>
    </source>
</evidence>
<keyword evidence="3" id="KW-1185">Reference proteome</keyword>
<evidence type="ECO:0000313" key="2">
    <source>
        <dbReference type="EMBL" id="MDQ0376478.1"/>
    </source>
</evidence>
<proteinExistence type="predicted"/>
<accession>A0ABU0EN46</accession>